<evidence type="ECO:0008006" key="5">
    <source>
        <dbReference type="Google" id="ProtNLM"/>
    </source>
</evidence>
<name>A0A5N6QDB7_9ROSI</name>
<accession>A0A5N6QDB7</accession>
<dbReference type="OrthoDB" id="1914101at2759"/>
<proteinExistence type="predicted"/>
<protein>
    <recommendedName>
        <fullName evidence="5">Transmembrane protein</fullName>
    </recommendedName>
</protein>
<organism evidence="3 4">
    <name type="scientific">Carpinus fangiana</name>
    <dbReference type="NCBI Taxonomy" id="176857"/>
    <lineage>
        <taxon>Eukaryota</taxon>
        <taxon>Viridiplantae</taxon>
        <taxon>Streptophyta</taxon>
        <taxon>Embryophyta</taxon>
        <taxon>Tracheophyta</taxon>
        <taxon>Spermatophyta</taxon>
        <taxon>Magnoliopsida</taxon>
        <taxon>eudicotyledons</taxon>
        <taxon>Gunneridae</taxon>
        <taxon>Pentapetalae</taxon>
        <taxon>rosids</taxon>
        <taxon>fabids</taxon>
        <taxon>Fagales</taxon>
        <taxon>Betulaceae</taxon>
        <taxon>Carpinus</taxon>
    </lineage>
</organism>
<evidence type="ECO:0000313" key="3">
    <source>
        <dbReference type="EMBL" id="KAE7996210.1"/>
    </source>
</evidence>
<gene>
    <name evidence="3" type="ORF">FH972_000951</name>
</gene>
<evidence type="ECO:0000256" key="1">
    <source>
        <dbReference type="SAM" id="MobiDB-lite"/>
    </source>
</evidence>
<dbReference type="EMBL" id="CM017321">
    <property type="protein sequence ID" value="KAE7996210.1"/>
    <property type="molecule type" value="Genomic_DNA"/>
</dbReference>
<keyword evidence="2" id="KW-0732">Signal</keyword>
<evidence type="ECO:0000313" key="4">
    <source>
        <dbReference type="Proteomes" id="UP000327013"/>
    </source>
</evidence>
<reference evidence="3 4" key="1">
    <citation type="submission" date="2019-06" db="EMBL/GenBank/DDBJ databases">
        <title>A chromosomal-level reference genome of Carpinus fangiana (Coryloideae, Betulaceae).</title>
        <authorList>
            <person name="Yang X."/>
            <person name="Wang Z."/>
            <person name="Zhang L."/>
            <person name="Hao G."/>
            <person name="Liu J."/>
            <person name="Yang Y."/>
        </authorList>
    </citation>
    <scope>NUCLEOTIDE SEQUENCE [LARGE SCALE GENOMIC DNA]</scope>
    <source>
        <strain evidence="3">Cfa_2016G</strain>
        <tissue evidence="3">Leaf</tissue>
    </source>
</reference>
<sequence>MGFNKNLNYFFVAILTLFLLITSAFPSPSSPHEIQPKALPAATINAAPAEFRVFHLKNTNTFFLDKEEDLMSKKKKRISRRRIPVRKKTKNNRKARPFSVMLPKGFVPPSGSSPCHNEYPTSVSYCELSTTKP</sequence>
<evidence type="ECO:0000256" key="2">
    <source>
        <dbReference type="SAM" id="SignalP"/>
    </source>
</evidence>
<dbReference type="Proteomes" id="UP000327013">
    <property type="component" value="Chromosome 1"/>
</dbReference>
<dbReference type="AlphaFoldDB" id="A0A5N6QDB7"/>
<feature type="chain" id="PRO_5024385350" description="Transmembrane protein" evidence="2">
    <location>
        <begin position="25"/>
        <end position="133"/>
    </location>
</feature>
<feature type="region of interest" description="Disordered" evidence="1">
    <location>
        <begin position="75"/>
        <end position="94"/>
    </location>
</feature>
<feature type="signal peptide" evidence="2">
    <location>
        <begin position="1"/>
        <end position="24"/>
    </location>
</feature>
<keyword evidence="4" id="KW-1185">Reference proteome</keyword>